<protein>
    <submittedName>
        <fullName evidence="1">Uncharacterized protein</fullName>
    </submittedName>
</protein>
<proteinExistence type="predicted"/>
<dbReference type="EMBL" id="JOPA01000004">
    <property type="protein sequence ID" value="OUI96323.1"/>
    <property type="molecule type" value="Genomic_DNA"/>
</dbReference>
<comment type="caution">
    <text evidence="1">The sequence shown here is derived from an EMBL/GenBank/DDBJ whole genome shotgun (WGS) entry which is preliminary data.</text>
</comment>
<name>A0A252AXP4_9PROT</name>
<gene>
    <name evidence="1" type="ORF">HK17_11915</name>
</gene>
<organism evidence="1 2">
    <name type="scientific">Acetobacter indonesiensis</name>
    <dbReference type="NCBI Taxonomy" id="104101"/>
    <lineage>
        <taxon>Bacteria</taxon>
        <taxon>Pseudomonadati</taxon>
        <taxon>Pseudomonadota</taxon>
        <taxon>Alphaproteobacteria</taxon>
        <taxon>Acetobacterales</taxon>
        <taxon>Acetobacteraceae</taxon>
        <taxon>Acetobacter</taxon>
    </lineage>
</organism>
<accession>A0A252AXP4</accession>
<evidence type="ECO:0000313" key="1">
    <source>
        <dbReference type="EMBL" id="OUI96323.1"/>
    </source>
</evidence>
<reference evidence="2" key="1">
    <citation type="submission" date="2014-06" db="EMBL/GenBank/DDBJ databases">
        <authorList>
            <person name="Winans N.J."/>
            <person name="Newell P.D."/>
            <person name="Douglas A.E."/>
        </authorList>
    </citation>
    <scope>NUCLEOTIDE SEQUENCE [LARGE SCALE GENOMIC DNA]</scope>
</reference>
<dbReference type="Proteomes" id="UP000194641">
    <property type="component" value="Unassembled WGS sequence"/>
</dbReference>
<sequence length="113" mass="12913">MHRYQISLTGTGGGRFQAVLTDHATNWQIVFGDCRREMHNGKQICAGPQTDGRKLWMLEMQKTPDGFYQIDLTDVPQWLIRFDECELDTLDGQQCIIGWADQAEPLEIGKETP</sequence>
<dbReference type="RefSeq" id="WP_086658693.1">
    <property type="nucleotide sequence ID" value="NZ_JBJJWX010000001.1"/>
</dbReference>
<dbReference type="AlphaFoldDB" id="A0A252AXP4"/>
<evidence type="ECO:0000313" key="2">
    <source>
        <dbReference type="Proteomes" id="UP000194641"/>
    </source>
</evidence>